<dbReference type="SMART" id="SM00854">
    <property type="entry name" value="PGA_cap"/>
    <property type="match status" value="1"/>
</dbReference>
<dbReference type="Proteomes" id="UP000251558">
    <property type="component" value="Unassembled WGS sequence"/>
</dbReference>
<organism evidence="3 4">
    <name type="scientific">Mesorhizobium hawassense</name>
    <dbReference type="NCBI Taxonomy" id="1209954"/>
    <lineage>
        <taxon>Bacteria</taxon>
        <taxon>Pseudomonadati</taxon>
        <taxon>Pseudomonadota</taxon>
        <taxon>Alphaproteobacteria</taxon>
        <taxon>Hyphomicrobiales</taxon>
        <taxon>Phyllobacteriaceae</taxon>
        <taxon>Mesorhizobium</taxon>
    </lineage>
</organism>
<dbReference type="InterPro" id="IPR052169">
    <property type="entry name" value="CW_Biosynth-Accessory"/>
</dbReference>
<accession>A0A330HE20</accession>
<evidence type="ECO:0000256" key="1">
    <source>
        <dbReference type="ARBA" id="ARBA00005662"/>
    </source>
</evidence>
<proteinExistence type="inferred from homology"/>
<dbReference type="CDD" id="cd07381">
    <property type="entry name" value="MPP_CapA"/>
    <property type="match status" value="1"/>
</dbReference>
<gene>
    <name evidence="3" type="ORF">DPM33_33915</name>
</gene>
<evidence type="ECO:0000313" key="3">
    <source>
        <dbReference type="EMBL" id="RAZ82947.1"/>
    </source>
</evidence>
<sequence>MSLPFTLVLTGQSLIHHDVRQVSDEGFAAIKALIQQADIAFTNFETTVFGRHGGWPMKASYFGCSAPVVLDALKDIGFNALALSNNHAFDLGPPGILSTLEEVAERGFLHAGIGVDAEDARRPGIQTFGTRQVALVAMDAGPGPATMYAADATERRPARPGVNGLDVSRRFEVDPTVFASLTGIQDTFQSSPMERGNYAQPHDPPELQSTDEIDFYGTVFCRSSQNRRRVLVDEASLQSHLSVIRRAAAEGAFVVAYLHHHHWEPNWREVPEWVQSLARACVDAGAGVFVSHGAPVLQPVEIYRGAPIFFGLGNFLFHLNAGEVVWSAPDVWKSMVATCRFDADARLQSIDIVPIVIGGERMLGARNYHERIVPAPASQKLGAEMIEDLAARSRSHGVPIAVEGHDEMIAGCIRAEGAL</sequence>
<evidence type="ECO:0000313" key="4">
    <source>
        <dbReference type="Proteomes" id="UP000251558"/>
    </source>
</evidence>
<dbReference type="InterPro" id="IPR029052">
    <property type="entry name" value="Metallo-depent_PP-like"/>
</dbReference>
<dbReference type="InterPro" id="IPR019079">
    <property type="entry name" value="Capsule_synth_CapA"/>
</dbReference>
<dbReference type="PANTHER" id="PTHR33393">
    <property type="entry name" value="POLYGLUTAMINE SYNTHESIS ACCESSORY PROTEIN RV0574C-RELATED"/>
    <property type="match status" value="1"/>
</dbReference>
<comment type="similarity">
    <text evidence="1">Belongs to the CapA family.</text>
</comment>
<dbReference type="PANTHER" id="PTHR33393:SF13">
    <property type="entry name" value="PGA BIOSYNTHESIS PROTEIN CAPA"/>
    <property type="match status" value="1"/>
</dbReference>
<dbReference type="AlphaFoldDB" id="A0A330HE20"/>
<evidence type="ECO:0000259" key="2">
    <source>
        <dbReference type="SMART" id="SM00854"/>
    </source>
</evidence>
<dbReference type="OrthoDB" id="9810718at2"/>
<keyword evidence="4" id="KW-1185">Reference proteome</keyword>
<feature type="domain" description="Capsule synthesis protein CapA" evidence="2">
    <location>
        <begin position="6"/>
        <end position="319"/>
    </location>
</feature>
<reference evidence="3 4" key="1">
    <citation type="submission" date="2018-07" db="EMBL/GenBank/DDBJ databases">
        <title>Diversity of Mesorhizobium strains in Brazil.</title>
        <authorList>
            <person name="Helene L.C.F."/>
            <person name="Dall'Agnol R."/>
            <person name="Delamuta J.R.M."/>
            <person name="Hungria M."/>
        </authorList>
    </citation>
    <scope>NUCLEOTIDE SEQUENCE [LARGE SCALE GENOMIC DNA]</scope>
    <source>
        <strain evidence="3 4">AC99b</strain>
    </source>
</reference>
<name>A0A330HE20_9HYPH</name>
<dbReference type="RefSeq" id="WP_112101708.1">
    <property type="nucleotide sequence ID" value="NZ_QMBP01000031.1"/>
</dbReference>
<dbReference type="SUPFAM" id="SSF56300">
    <property type="entry name" value="Metallo-dependent phosphatases"/>
    <property type="match status" value="1"/>
</dbReference>
<comment type="caution">
    <text evidence="3">The sequence shown here is derived from an EMBL/GenBank/DDBJ whole genome shotgun (WGS) entry which is preliminary data.</text>
</comment>
<dbReference type="Pfam" id="PF09587">
    <property type="entry name" value="PGA_cap"/>
    <property type="match status" value="1"/>
</dbReference>
<dbReference type="EMBL" id="QMBP01000031">
    <property type="protein sequence ID" value="RAZ82947.1"/>
    <property type="molecule type" value="Genomic_DNA"/>
</dbReference>
<protein>
    <submittedName>
        <fullName evidence="3">Capsule biosynthesis protein CapA</fullName>
    </submittedName>
</protein>